<proteinExistence type="predicted"/>
<accession>G5JPR9</accession>
<dbReference type="STRING" id="873449.STRCR_1652"/>
<dbReference type="Proteomes" id="UP000004322">
    <property type="component" value="Unassembled WGS sequence"/>
</dbReference>
<name>G5JPR9_STRCG</name>
<keyword evidence="2" id="KW-1185">Reference proteome</keyword>
<protein>
    <submittedName>
        <fullName evidence="1">Uncharacterized protein</fullName>
    </submittedName>
</protein>
<evidence type="ECO:0000313" key="2">
    <source>
        <dbReference type="Proteomes" id="UP000004322"/>
    </source>
</evidence>
<gene>
    <name evidence="1" type="ORF">STRCR_1652</name>
</gene>
<dbReference type="EMBL" id="AEUV02000002">
    <property type="protein sequence ID" value="EHI73500.1"/>
    <property type="molecule type" value="Genomic_DNA"/>
</dbReference>
<evidence type="ECO:0000313" key="1">
    <source>
        <dbReference type="EMBL" id="EHI73500.1"/>
    </source>
</evidence>
<reference evidence="1" key="1">
    <citation type="submission" date="2011-07" db="EMBL/GenBank/DDBJ databases">
        <authorList>
            <person name="Stanhope M.J."/>
            <person name="Durkin A.S."/>
            <person name="Hostetler J."/>
            <person name="Kim M."/>
            <person name="Radune D."/>
            <person name="Singh I."/>
            <person name="Town C.D."/>
        </authorList>
    </citation>
    <scope>NUCLEOTIDE SEQUENCE [LARGE SCALE GENOMIC DNA]</scope>
    <source>
        <strain evidence="1">HS-6</strain>
    </source>
</reference>
<sequence length="41" mass="5198">MKCRQQQKVWKGYKDHISKFNHYFKIFYGILKVSKRFLFKK</sequence>
<comment type="caution">
    <text evidence="1">The sequence shown here is derived from an EMBL/GenBank/DDBJ whole genome shotgun (WGS) entry which is preliminary data.</text>
</comment>
<organism evidence="1 2">
    <name type="scientific">Streptococcus criceti HS-6</name>
    <dbReference type="NCBI Taxonomy" id="873449"/>
    <lineage>
        <taxon>Bacteria</taxon>
        <taxon>Bacillati</taxon>
        <taxon>Bacillota</taxon>
        <taxon>Bacilli</taxon>
        <taxon>Lactobacillales</taxon>
        <taxon>Streptococcaceae</taxon>
        <taxon>Streptococcus</taxon>
    </lineage>
</organism>
<dbReference type="AlphaFoldDB" id="G5JPR9"/>